<evidence type="ECO:0008006" key="4">
    <source>
        <dbReference type="Google" id="ProtNLM"/>
    </source>
</evidence>
<organism evidence="2 3">
    <name type="scientific">Acidovorax benzenivorans</name>
    <dbReference type="NCBI Taxonomy" id="2987520"/>
    <lineage>
        <taxon>Bacteria</taxon>
        <taxon>Pseudomonadati</taxon>
        <taxon>Pseudomonadota</taxon>
        <taxon>Betaproteobacteria</taxon>
        <taxon>Burkholderiales</taxon>
        <taxon>Comamonadaceae</taxon>
        <taxon>Acidovorax</taxon>
    </lineage>
</organism>
<feature type="compositionally biased region" description="Low complexity" evidence="1">
    <location>
        <begin position="9"/>
        <end position="24"/>
    </location>
</feature>
<name>A0ABT5S366_9BURK</name>
<comment type="caution">
    <text evidence="2">The sequence shown here is derived from an EMBL/GenBank/DDBJ whole genome shotgun (WGS) entry which is preliminary data.</text>
</comment>
<dbReference type="RefSeq" id="WP_274114396.1">
    <property type="nucleotide sequence ID" value="NZ_JAPCKI010000022.1"/>
</dbReference>
<evidence type="ECO:0000256" key="1">
    <source>
        <dbReference type="SAM" id="MobiDB-lite"/>
    </source>
</evidence>
<proteinExistence type="predicted"/>
<keyword evidence="3" id="KW-1185">Reference proteome</keyword>
<evidence type="ECO:0000313" key="3">
    <source>
        <dbReference type="Proteomes" id="UP001148932"/>
    </source>
</evidence>
<feature type="region of interest" description="Disordered" evidence="1">
    <location>
        <begin position="1"/>
        <end position="61"/>
    </location>
</feature>
<reference evidence="2" key="1">
    <citation type="submission" date="2022-10" db="EMBL/GenBank/DDBJ databases">
        <title>Description of microaerobic benzene degrading bacteria.</title>
        <authorList>
            <person name="Bedics A."/>
            <person name="Tancsics A."/>
            <person name="Banerjee S."/>
        </authorList>
    </citation>
    <scope>NUCLEOTIDE SEQUENCE</scope>
    <source>
        <strain evidence="2">D2M1</strain>
    </source>
</reference>
<dbReference type="EMBL" id="JAPCKI010000022">
    <property type="protein sequence ID" value="MDD2180399.1"/>
    <property type="molecule type" value="Genomic_DNA"/>
</dbReference>
<gene>
    <name evidence="2" type="ORF">OIN59_23440</name>
</gene>
<dbReference type="Proteomes" id="UP001148932">
    <property type="component" value="Unassembled WGS sequence"/>
</dbReference>
<protein>
    <recommendedName>
        <fullName evidence="4">Transposase</fullName>
    </recommendedName>
</protein>
<accession>A0ABT5S366</accession>
<sequence length="61" mass="6592">MTHLPNPSRAVAAATAPAAPAARTQPMPEQQADLVHHQGVRSHHGNNTLQRAIYRHRGVTP</sequence>
<evidence type="ECO:0000313" key="2">
    <source>
        <dbReference type="EMBL" id="MDD2180399.1"/>
    </source>
</evidence>